<keyword evidence="3" id="KW-0812">Transmembrane</keyword>
<name>A0A4R6TYB5_9GAMM</name>
<feature type="transmembrane region" description="Helical" evidence="3">
    <location>
        <begin position="164"/>
        <end position="185"/>
    </location>
</feature>
<keyword evidence="1" id="KW-0175">Coiled coil</keyword>
<evidence type="ECO:0000313" key="5">
    <source>
        <dbReference type="Proteomes" id="UP000294575"/>
    </source>
</evidence>
<organism evidence="4 5">
    <name type="scientific">Thiopseudomonas denitrificans</name>
    <dbReference type="NCBI Taxonomy" id="1501432"/>
    <lineage>
        <taxon>Bacteria</taxon>
        <taxon>Pseudomonadati</taxon>
        <taxon>Pseudomonadota</taxon>
        <taxon>Gammaproteobacteria</taxon>
        <taxon>Pseudomonadales</taxon>
        <taxon>Pseudomonadaceae</taxon>
        <taxon>Thiopseudomonas</taxon>
    </lineage>
</organism>
<dbReference type="OrthoDB" id="248155at2"/>
<accession>A0A4R6TYB5</accession>
<dbReference type="Proteomes" id="UP000294575">
    <property type="component" value="Unassembled WGS sequence"/>
</dbReference>
<feature type="region of interest" description="Disordered" evidence="2">
    <location>
        <begin position="1"/>
        <end position="21"/>
    </location>
</feature>
<keyword evidence="5" id="KW-1185">Reference proteome</keyword>
<evidence type="ECO:0000313" key="4">
    <source>
        <dbReference type="EMBL" id="TDQ34793.1"/>
    </source>
</evidence>
<evidence type="ECO:0000256" key="3">
    <source>
        <dbReference type="SAM" id="Phobius"/>
    </source>
</evidence>
<dbReference type="EMBL" id="SNYK01000017">
    <property type="protein sequence ID" value="TDQ34793.1"/>
    <property type="molecule type" value="Genomic_DNA"/>
</dbReference>
<feature type="transmembrane region" description="Helical" evidence="3">
    <location>
        <begin position="197"/>
        <end position="218"/>
    </location>
</feature>
<reference evidence="4 5" key="1">
    <citation type="submission" date="2019-03" db="EMBL/GenBank/DDBJ databases">
        <title>Genomic Encyclopedia of Type Strains, Phase IV (KMG-IV): sequencing the most valuable type-strain genomes for metagenomic binning, comparative biology and taxonomic classification.</title>
        <authorList>
            <person name="Goeker M."/>
        </authorList>
    </citation>
    <scope>NUCLEOTIDE SEQUENCE [LARGE SCALE GENOMIC DNA]</scope>
    <source>
        <strain evidence="4 5">DSM 28679</strain>
    </source>
</reference>
<sequence>MQDRMEESRRREEAKKESEYLEARERELSRYRDIIEQQERELDAYRSRLKEEQLEKERELRKEFEEREKYFIDRERKLIERQKDFEKHFHMREAEAAELRHRLENEVAQREADLKRAFIELQQEKERLTEEGRKKLEQTSRDYVADALEALGRKESKFHMISKVWSGIGAASLVSGFAFFVVVTFTTNIDGLNYITWPFLIFNLFKGLIAVGLLLGIAKYSYMFSSSYMQESLKNADRSHAINFGKFYLESYGATADWSEVKEAFEHWNITGSNAFSKRENVSMDADALEKAIGVIVNAGKTAMNGSGKTEKA</sequence>
<keyword evidence="3" id="KW-0472">Membrane</keyword>
<evidence type="ECO:0000256" key="2">
    <source>
        <dbReference type="SAM" id="MobiDB-lite"/>
    </source>
</evidence>
<proteinExistence type="predicted"/>
<protein>
    <submittedName>
        <fullName evidence="4">Uncharacterized protein</fullName>
    </submittedName>
</protein>
<dbReference type="RefSeq" id="WP_133539777.1">
    <property type="nucleotide sequence ID" value="NZ_LNJZ01000009.1"/>
</dbReference>
<dbReference type="AlphaFoldDB" id="A0A4R6TYB5"/>
<evidence type="ECO:0000256" key="1">
    <source>
        <dbReference type="SAM" id="Coils"/>
    </source>
</evidence>
<comment type="caution">
    <text evidence="4">The sequence shown here is derived from an EMBL/GenBank/DDBJ whole genome shotgun (WGS) entry which is preliminary data.</text>
</comment>
<keyword evidence="3" id="KW-1133">Transmembrane helix</keyword>
<gene>
    <name evidence="4" type="ORF">DFQ45_11742</name>
</gene>
<feature type="coiled-coil region" evidence="1">
    <location>
        <begin position="91"/>
        <end position="138"/>
    </location>
</feature>